<dbReference type="OrthoDB" id="9956309at2"/>
<feature type="signal peptide" evidence="2">
    <location>
        <begin position="1"/>
        <end position="31"/>
    </location>
</feature>
<dbReference type="Proteomes" id="UP000466931">
    <property type="component" value="Chromosome"/>
</dbReference>
<evidence type="ECO:0000313" key="3">
    <source>
        <dbReference type="EMBL" id="BBZ32161.1"/>
    </source>
</evidence>
<keyword evidence="4" id="KW-1185">Reference proteome</keyword>
<feature type="compositionally biased region" description="Polar residues" evidence="1">
    <location>
        <begin position="68"/>
        <end position="77"/>
    </location>
</feature>
<proteinExistence type="predicted"/>
<organism evidence="3 4">
    <name type="scientific">Mycolicibacterium confluentis</name>
    <dbReference type="NCBI Taxonomy" id="28047"/>
    <lineage>
        <taxon>Bacteria</taxon>
        <taxon>Bacillati</taxon>
        <taxon>Actinomycetota</taxon>
        <taxon>Actinomycetes</taxon>
        <taxon>Mycobacteriales</taxon>
        <taxon>Mycobacteriaceae</taxon>
        <taxon>Mycolicibacterium</taxon>
    </lineage>
</organism>
<reference evidence="3" key="1">
    <citation type="journal article" date="2019" name="Emerg. Microbes Infect.">
        <title>Comprehensive subspecies identification of 175 nontuberculous mycobacteria species based on 7547 genomic profiles.</title>
        <authorList>
            <person name="Matsumoto Y."/>
            <person name="Kinjo T."/>
            <person name="Motooka D."/>
            <person name="Nabeya D."/>
            <person name="Jung N."/>
            <person name="Uechi K."/>
            <person name="Horii T."/>
            <person name="Iida T."/>
            <person name="Fujita J."/>
            <person name="Nakamura S."/>
        </authorList>
    </citation>
    <scope>NUCLEOTIDE SEQUENCE [LARGE SCALE GENOMIC DNA]</scope>
    <source>
        <strain evidence="3">JCM 13671</strain>
    </source>
</reference>
<dbReference type="RefSeq" id="WP_133057796.1">
    <property type="nucleotide sequence ID" value="NZ_AP022612.1"/>
</dbReference>
<feature type="compositionally biased region" description="Polar residues" evidence="1">
    <location>
        <begin position="31"/>
        <end position="45"/>
    </location>
</feature>
<evidence type="ECO:0000256" key="1">
    <source>
        <dbReference type="SAM" id="MobiDB-lite"/>
    </source>
</evidence>
<reference evidence="3" key="2">
    <citation type="submission" date="2020-02" db="EMBL/GenBank/DDBJ databases">
        <authorList>
            <person name="Matsumoto Y."/>
            <person name="Motooka D."/>
            <person name="Nakamura S."/>
        </authorList>
    </citation>
    <scope>NUCLEOTIDE SEQUENCE</scope>
    <source>
        <strain evidence="3">JCM 13671</strain>
    </source>
</reference>
<evidence type="ECO:0000313" key="4">
    <source>
        <dbReference type="Proteomes" id="UP000466931"/>
    </source>
</evidence>
<gene>
    <name evidence="3" type="ORF">MCNF_07660</name>
</gene>
<name>A0A7I7XSH6_9MYCO</name>
<dbReference type="AlphaFoldDB" id="A0A7I7XSH6"/>
<dbReference type="EMBL" id="AP022612">
    <property type="protein sequence ID" value="BBZ32161.1"/>
    <property type="molecule type" value="Genomic_DNA"/>
</dbReference>
<protein>
    <submittedName>
        <fullName evidence="3">Uncharacterized protein</fullName>
    </submittedName>
</protein>
<accession>A0A7I7XSH6</accession>
<feature type="region of interest" description="Disordered" evidence="1">
    <location>
        <begin position="31"/>
        <end position="77"/>
    </location>
</feature>
<evidence type="ECO:0000256" key="2">
    <source>
        <dbReference type="SAM" id="SignalP"/>
    </source>
</evidence>
<keyword evidence="2" id="KW-0732">Signal</keyword>
<sequence>MNAMTRRIAAAATLAVAPALIALGVASSASAQAPVTGGPSISASAQHFGPMPERSAHQNIHHRDNRPIHQNSINSAK</sequence>
<feature type="chain" id="PRO_5029724992" evidence="2">
    <location>
        <begin position="32"/>
        <end position="77"/>
    </location>
</feature>